<reference evidence="2" key="1">
    <citation type="journal article" date="2020" name="mSystems">
        <title>Genome- and Community-Level Interaction Insights into Carbon Utilization and Element Cycling Functions of Hydrothermarchaeota in Hydrothermal Sediment.</title>
        <authorList>
            <person name="Zhou Z."/>
            <person name="Liu Y."/>
            <person name="Xu W."/>
            <person name="Pan J."/>
            <person name="Luo Z.H."/>
            <person name="Li M."/>
        </authorList>
    </citation>
    <scope>NUCLEOTIDE SEQUENCE [LARGE SCALE GENOMIC DNA]</scope>
    <source>
        <strain evidence="2">SpSt-488</strain>
    </source>
</reference>
<comment type="caution">
    <text evidence="2">The sequence shown here is derived from an EMBL/GenBank/DDBJ whole genome shotgun (WGS) entry which is preliminary data.</text>
</comment>
<gene>
    <name evidence="2" type="ORF">ENS41_03400</name>
</gene>
<evidence type="ECO:0000313" key="2">
    <source>
        <dbReference type="EMBL" id="HGK27979.1"/>
    </source>
</evidence>
<keyword evidence="1" id="KW-0812">Transmembrane</keyword>
<name>A0A7C4GIE9_UNCW3</name>
<feature type="transmembrane region" description="Helical" evidence="1">
    <location>
        <begin position="31"/>
        <end position="49"/>
    </location>
</feature>
<keyword evidence="1" id="KW-1133">Transmembrane helix</keyword>
<sequence>MNPDRKPAKPAPKPTAKKPVRPMLTLKKKNYVIMGVGLATIVAGFISLAQGSITLAPLLLVIGYCVLIPLGLLLK</sequence>
<proteinExistence type="predicted"/>
<dbReference type="EMBL" id="DSUT01000067">
    <property type="protein sequence ID" value="HGK27979.1"/>
    <property type="molecule type" value="Genomic_DNA"/>
</dbReference>
<protein>
    <recommendedName>
        <fullName evidence="3">DUF3098 domain-containing protein</fullName>
    </recommendedName>
</protein>
<evidence type="ECO:0008006" key="3">
    <source>
        <dbReference type="Google" id="ProtNLM"/>
    </source>
</evidence>
<evidence type="ECO:0000256" key="1">
    <source>
        <dbReference type="SAM" id="Phobius"/>
    </source>
</evidence>
<accession>A0A7C4GIE9</accession>
<organism evidence="2">
    <name type="scientific">candidate division WOR-3 bacterium</name>
    <dbReference type="NCBI Taxonomy" id="2052148"/>
    <lineage>
        <taxon>Bacteria</taxon>
        <taxon>Bacteria division WOR-3</taxon>
    </lineage>
</organism>
<keyword evidence="1" id="KW-0472">Membrane</keyword>
<feature type="transmembrane region" description="Helical" evidence="1">
    <location>
        <begin position="55"/>
        <end position="74"/>
    </location>
</feature>
<dbReference type="AlphaFoldDB" id="A0A7C4GIE9"/>